<evidence type="ECO:0000313" key="3">
    <source>
        <dbReference type="EMBL" id="XCH11216.1"/>
    </source>
</evidence>
<sequence length="556" mass="54517">MHEEENDGGTPARQGSETAARATGGNASGTRSSGAGRRGIVAGVLSGVVILAAGGGVVAATTLAPQPSSARPLDPAEAAVPAGSVQDVCPAPARLLEGTPVGTDPQFSPESATAKSTVSAAVVSSAGGSLPGSALSALKGSELQRIAKAPASPTAPAGSSGVIAGVVEEEPVDDVSVLSADALANRQPAAAALMAYTATDGDLQGSAAAACQAPSNDLWLSGANTAVGRSSVINLTNASTTPATVNLELYGKAGQVKASGSRGLLVGPKSTRSIVLAGLAPGEERLSVHIRSSGGPVSAFIQQSVLRGLTSGGVDFIAPGISAAPSQVMTGIDIQDAGDVKSLTGESGFDDAGPSLQITVPGPSDAVVEVKLFGRAGQQALPGGGVVTAKAGTVTEVPLAGVPAGKYTVSAASDVSIVAAARVSRGLKSTQSLDFAWSPATAQLGSQHIVPLPQGGERQLVFGALDDRATISYTPITADGKLRTAATADIAAGTTTTLKAADKIGNSAVVGYVVSASGGAAYGTVLLEREGRNDVSTVAIAPGAEGQEKVPVTLGY</sequence>
<name>A0AAU8EP82_9MICC</name>
<feature type="compositionally biased region" description="Low complexity" evidence="1">
    <location>
        <begin position="22"/>
        <end position="37"/>
    </location>
</feature>
<accession>A0AAU8EP82</accession>
<gene>
    <name evidence="3" type="ORF">ABRP34_20885</name>
</gene>
<feature type="region of interest" description="Disordered" evidence="1">
    <location>
        <begin position="1"/>
        <end position="37"/>
    </location>
</feature>
<organism evidence="3">
    <name type="scientific">Arthrobacter sp. K5</name>
    <dbReference type="NCBI Taxonomy" id="2839623"/>
    <lineage>
        <taxon>Bacteria</taxon>
        <taxon>Bacillati</taxon>
        <taxon>Actinomycetota</taxon>
        <taxon>Actinomycetes</taxon>
        <taxon>Micrococcales</taxon>
        <taxon>Micrococcaceae</taxon>
        <taxon>Arthrobacter</taxon>
    </lineage>
</organism>
<dbReference type="Pfam" id="PF18986">
    <property type="entry name" value="DUF5719"/>
    <property type="match status" value="1"/>
</dbReference>
<keyword evidence="2" id="KW-0812">Transmembrane</keyword>
<keyword evidence="2" id="KW-0472">Membrane</keyword>
<reference evidence="3" key="1">
    <citation type="submission" date="2024-06" db="EMBL/GenBank/DDBJ databases">
        <title>Biodegradation of dimethachlon by Arthrobacter sp. K5: mechanistic insights and ecological implications.</title>
        <authorList>
            <person name="Hu S."/>
            <person name="Lu P."/>
        </authorList>
    </citation>
    <scope>NUCLEOTIDE SEQUENCE</scope>
    <source>
        <strain evidence="3">K5</strain>
    </source>
</reference>
<dbReference type="AlphaFoldDB" id="A0AAU8EP82"/>
<proteinExistence type="predicted"/>
<dbReference type="EMBL" id="CP159279">
    <property type="protein sequence ID" value="XCH11216.1"/>
    <property type="molecule type" value="Genomic_DNA"/>
</dbReference>
<evidence type="ECO:0000256" key="1">
    <source>
        <dbReference type="SAM" id="MobiDB-lite"/>
    </source>
</evidence>
<keyword evidence="2" id="KW-1133">Transmembrane helix</keyword>
<dbReference type="RefSeq" id="WP_353711640.1">
    <property type="nucleotide sequence ID" value="NZ_CP159279.1"/>
</dbReference>
<protein>
    <submittedName>
        <fullName evidence="3">DUF5719 family protein</fullName>
    </submittedName>
</protein>
<evidence type="ECO:0000256" key="2">
    <source>
        <dbReference type="SAM" id="Phobius"/>
    </source>
</evidence>
<feature type="transmembrane region" description="Helical" evidence="2">
    <location>
        <begin position="40"/>
        <end position="64"/>
    </location>
</feature>
<dbReference type="InterPro" id="IPR043777">
    <property type="entry name" value="DUF5719"/>
</dbReference>